<gene>
    <name evidence="1" type="ORF">MLD38_021504</name>
</gene>
<reference evidence="2" key="1">
    <citation type="journal article" date="2023" name="Front. Plant Sci.">
        <title>Chromosomal-level genome assembly of Melastoma candidum provides insights into trichome evolution.</title>
        <authorList>
            <person name="Zhong Y."/>
            <person name="Wu W."/>
            <person name="Sun C."/>
            <person name="Zou P."/>
            <person name="Liu Y."/>
            <person name="Dai S."/>
            <person name="Zhou R."/>
        </authorList>
    </citation>
    <scope>NUCLEOTIDE SEQUENCE [LARGE SCALE GENOMIC DNA]</scope>
</reference>
<keyword evidence="2" id="KW-1185">Reference proteome</keyword>
<dbReference type="Proteomes" id="UP001057402">
    <property type="component" value="Chromosome 6"/>
</dbReference>
<dbReference type="EMBL" id="CM042885">
    <property type="protein sequence ID" value="KAI4365525.1"/>
    <property type="molecule type" value="Genomic_DNA"/>
</dbReference>
<evidence type="ECO:0000313" key="1">
    <source>
        <dbReference type="EMBL" id="KAI4365525.1"/>
    </source>
</evidence>
<protein>
    <submittedName>
        <fullName evidence="1">Uncharacterized protein</fullName>
    </submittedName>
</protein>
<proteinExistence type="predicted"/>
<accession>A0ACB9QJP2</accession>
<comment type="caution">
    <text evidence="1">The sequence shown here is derived from an EMBL/GenBank/DDBJ whole genome shotgun (WGS) entry which is preliminary data.</text>
</comment>
<name>A0ACB9QJP2_9MYRT</name>
<sequence>MNNLKQKGDFDNLYAYMEEFDMCLRRVLEKIDLPLPFQVSLFINELKDEYKSTLWLLKPTDLLSVQANVRILSSDVPPGRIAGVSSKPLRVVNRGTASTVTQKETSPMAVGEKTFSSFKNMAPTLGMSRSSENRGASIATVGNSHSSTVRSVGSMGRRRLSQEEIEERRLKGLCFECNKPFDRNHKCSRRQMFSLIVEPVKDELMRMGEGQKVCEGTVEENVQFYPHTLKGELGKGGAQTMKVRKAFKKKTLNILIDSESTHNFVDLGVIKGMNLNVVHVAPVKVTVANGRSIICRSMLKQFGSDMQGHMFTTDFFVITLGGCEMVLGVIWLAQLGDIV</sequence>
<organism evidence="1 2">
    <name type="scientific">Melastoma candidum</name>
    <dbReference type="NCBI Taxonomy" id="119954"/>
    <lineage>
        <taxon>Eukaryota</taxon>
        <taxon>Viridiplantae</taxon>
        <taxon>Streptophyta</taxon>
        <taxon>Embryophyta</taxon>
        <taxon>Tracheophyta</taxon>
        <taxon>Spermatophyta</taxon>
        <taxon>Magnoliopsida</taxon>
        <taxon>eudicotyledons</taxon>
        <taxon>Gunneridae</taxon>
        <taxon>Pentapetalae</taxon>
        <taxon>rosids</taxon>
        <taxon>malvids</taxon>
        <taxon>Myrtales</taxon>
        <taxon>Melastomataceae</taxon>
        <taxon>Melastomatoideae</taxon>
        <taxon>Melastomateae</taxon>
        <taxon>Melastoma</taxon>
    </lineage>
</organism>
<evidence type="ECO:0000313" key="2">
    <source>
        <dbReference type="Proteomes" id="UP001057402"/>
    </source>
</evidence>